<dbReference type="GO" id="GO:0044284">
    <property type="term" value="C:mitochondrial crista junction"/>
    <property type="evidence" value="ECO:0007669"/>
    <property type="project" value="TreeGrafter"/>
</dbReference>
<comment type="similarity">
    <text evidence="2 8">Belongs to the MICOS complex subunit Mic13 family.</text>
</comment>
<evidence type="ECO:0000256" key="1">
    <source>
        <dbReference type="ARBA" id="ARBA00004434"/>
    </source>
</evidence>
<keyword evidence="5" id="KW-1133">Transmembrane helix</keyword>
<protein>
    <recommendedName>
        <fullName evidence="8">MICOS complex subunit MIC13</fullName>
    </recommendedName>
</protein>
<dbReference type="OMA" id="FIHMLPC"/>
<organism evidence="9 10">
    <name type="scientific">Hermetia illucens</name>
    <name type="common">Black soldier fly</name>
    <dbReference type="NCBI Taxonomy" id="343691"/>
    <lineage>
        <taxon>Eukaryota</taxon>
        <taxon>Metazoa</taxon>
        <taxon>Ecdysozoa</taxon>
        <taxon>Arthropoda</taxon>
        <taxon>Hexapoda</taxon>
        <taxon>Insecta</taxon>
        <taxon>Pterygota</taxon>
        <taxon>Neoptera</taxon>
        <taxon>Endopterygota</taxon>
        <taxon>Diptera</taxon>
        <taxon>Brachycera</taxon>
        <taxon>Stratiomyomorpha</taxon>
        <taxon>Stratiomyidae</taxon>
        <taxon>Hermetiinae</taxon>
        <taxon>Hermetia</taxon>
    </lineage>
</organism>
<evidence type="ECO:0000256" key="5">
    <source>
        <dbReference type="ARBA" id="ARBA00022989"/>
    </source>
</evidence>
<evidence type="ECO:0000256" key="2">
    <source>
        <dbReference type="ARBA" id="ARBA00006771"/>
    </source>
</evidence>
<accession>A0A7R8YUL5</accession>
<evidence type="ECO:0000256" key="3">
    <source>
        <dbReference type="ARBA" id="ARBA00022692"/>
    </source>
</evidence>
<dbReference type="Proteomes" id="UP000594454">
    <property type="component" value="Chromosome 2"/>
</dbReference>
<dbReference type="AlphaFoldDB" id="A0A7R8YUL5"/>
<dbReference type="OrthoDB" id="5948578at2759"/>
<dbReference type="InterPro" id="IPR026769">
    <property type="entry name" value="Mic13"/>
</dbReference>
<evidence type="ECO:0000256" key="7">
    <source>
        <dbReference type="ARBA" id="ARBA00023136"/>
    </source>
</evidence>
<dbReference type="Pfam" id="PF15884">
    <property type="entry name" value="QIL1"/>
    <property type="match status" value="1"/>
</dbReference>
<reference evidence="9 10" key="1">
    <citation type="submission" date="2020-11" db="EMBL/GenBank/DDBJ databases">
        <authorList>
            <person name="Wallbank WR R."/>
            <person name="Pardo Diaz C."/>
            <person name="Kozak K."/>
            <person name="Martin S."/>
            <person name="Jiggins C."/>
            <person name="Moest M."/>
            <person name="Warren A I."/>
            <person name="Generalovic N T."/>
            <person name="Byers J.R.P. K."/>
            <person name="Montejo-Kovacevich G."/>
            <person name="Yen C E."/>
        </authorList>
    </citation>
    <scope>NUCLEOTIDE SEQUENCE [LARGE SCALE GENOMIC DNA]</scope>
</reference>
<dbReference type="GO" id="GO:0042407">
    <property type="term" value="P:cristae formation"/>
    <property type="evidence" value="ECO:0007669"/>
    <property type="project" value="TreeGrafter"/>
</dbReference>
<keyword evidence="6 8" id="KW-0496">Mitochondrion</keyword>
<dbReference type="PANTHER" id="PTHR31816">
    <property type="entry name" value="MICOS COMPLEX SUBUNIT MIC13"/>
    <property type="match status" value="1"/>
</dbReference>
<keyword evidence="7" id="KW-0472">Membrane</keyword>
<dbReference type="PANTHER" id="PTHR31816:SF3">
    <property type="entry name" value="MICOS COMPLEX SUBUNIT MIC13"/>
    <property type="match status" value="1"/>
</dbReference>
<sequence>MIFRLAIKTGIVAGTYYYTKQLGVWGTSRQTEKLYNDISKSLQPHIKDAKQKLPFEVPPLPKTGEIRFLAKHYYNEGVKSSIHFIYMLPCHTGRLARKAKDAISGALEAPAEQARSAK</sequence>
<dbReference type="InParanoid" id="A0A7R8YUL5"/>
<dbReference type="FunCoup" id="A0A7R8YUL5">
    <property type="interactions" value="91"/>
</dbReference>
<keyword evidence="3" id="KW-0812">Transmembrane</keyword>
<evidence type="ECO:0000256" key="6">
    <source>
        <dbReference type="ARBA" id="ARBA00023128"/>
    </source>
</evidence>
<keyword evidence="10" id="KW-1185">Reference proteome</keyword>
<comment type="subcellular location">
    <subcellularLocation>
        <location evidence="1 8">Mitochondrion inner membrane</location>
        <topology evidence="1 8">Single-pass membrane protein</topology>
    </subcellularLocation>
</comment>
<proteinExistence type="inferred from homology"/>
<evidence type="ECO:0000256" key="8">
    <source>
        <dbReference type="RuleBase" id="RU363009"/>
    </source>
</evidence>
<evidence type="ECO:0000256" key="4">
    <source>
        <dbReference type="ARBA" id="ARBA00022792"/>
    </source>
</evidence>
<comment type="function">
    <text evidence="8">Component of the MICOS complex, a large protein complex of the mitochondrial inner membrane that plays crucial roles in the maintenance of crista junctions, inner membrane architecture, and formation of contact sites to the outer membrane.</text>
</comment>
<gene>
    <name evidence="9" type="ORF">HERILL_LOCUS5890</name>
</gene>
<name>A0A7R8YUL5_HERIL</name>
<keyword evidence="4 8" id="KW-0999">Mitochondrion inner membrane</keyword>
<dbReference type="GO" id="GO:0061617">
    <property type="term" value="C:MICOS complex"/>
    <property type="evidence" value="ECO:0007669"/>
    <property type="project" value="UniProtKB-UniRule"/>
</dbReference>
<evidence type="ECO:0000313" key="10">
    <source>
        <dbReference type="Proteomes" id="UP000594454"/>
    </source>
</evidence>
<dbReference type="EMBL" id="LR899010">
    <property type="protein sequence ID" value="CAD7082889.1"/>
    <property type="molecule type" value="Genomic_DNA"/>
</dbReference>
<comment type="subunit">
    <text evidence="8">Component of the mitochondrial contact site and cristae organizing system (MICOS) complex.</text>
</comment>
<evidence type="ECO:0000313" key="9">
    <source>
        <dbReference type="EMBL" id="CAD7082889.1"/>
    </source>
</evidence>